<feature type="transmembrane region" description="Helical" evidence="2">
    <location>
        <begin position="20"/>
        <end position="41"/>
    </location>
</feature>
<feature type="region of interest" description="Disordered" evidence="1">
    <location>
        <begin position="308"/>
        <end position="561"/>
    </location>
</feature>
<evidence type="ECO:0000256" key="2">
    <source>
        <dbReference type="SAM" id="Phobius"/>
    </source>
</evidence>
<evidence type="ECO:0000256" key="1">
    <source>
        <dbReference type="SAM" id="MobiDB-lite"/>
    </source>
</evidence>
<keyword evidence="2" id="KW-0472">Membrane</keyword>
<sequence length="561" mass="61972">MTWLVWAFPTSQVTENNRALLASSGFIGIGICTPQVFFEFFLPLRSFLVFKGLQGVACGVGGTVWGVLTFYFSPYGNGSILVQSAVFLILTLPHVYTISYIRGLQQDAENVERRLRVADPQPEPPKKGTCCRCVRIFGLHLIRLFSPVLAKSAFHAGLIHFIKTSAEYLDLSTDIAPGMFFLRAKSTLPSGLHLTFSYTLIVFAVLDMLPFAIKYSLLGGMLSETMKIWICGTTAFCELMILVASLVLTVFIWDEFCDDAIAMMFIMMDILSTVLGIIISLISMYVNGFDRRLHAAMHQMSKSVRTITHSPAFGARSPNLSPRHRGEDTSPSTKGGSPSPKRSEDKMRDRLSFCLNSDPEEEYNPPPIPESQEHDPKSSQAGKTEHQQQQQQQKREEEEQKVETQHSEASAPPDAPSALLQIAALPRDEISVDGSDGFPPSNEKFPAQPHISPSFGRKQGRDGDGEERDTGEEEGKPPEDQILFVTRNGRLLPRIFSLDGPQGRWGGPSSTSNKPIRPQSPTTEFDRRSSSCSSSSLSAMPKEPNAHGVRHSVSTIEDGLE</sequence>
<proteinExistence type="predicted"/>
<accession>A0A0G4I6H6</accession>
<feature type="transmembrane region" description="Helical" evidence="2">
    <location>
        <begin position="53"/>
        <end position="72"/>
    </location>
</feature>
<dbReference type="EMBL" id="CDMZ01005321">
    <property type="protein sequence ID" value="CEM52644.1"/>
    <property type="molecule type" value="Genomic_DNA"/>
</dbReference>
<feature type="transmembrane region" description="Helical" evidence="2">
    <location>
        <begin position="265"/>
        <end position="286"/>
    </location>
</feature>
<dbReference type="AlphaFoldDB" id="A0A0G4I6H6"/>
<dbReference type="PhylomeDB" id="A0A0G4I6H6"/>
<keyword evidence="2" id="KW-0812">Transmembrane</keyword>
<feature type="compositionally biased region" description="Low complexity" evidence="1">
    <location>
        <begin position="407"/>
        <end position="418"/>
    </location>
</feature>
<feature type="transmembrane region" description="Helical" evidence="2">
    <location>
        <begin position="78"/>
        <end position="96"/>
    </location>
</feature>
<feature type="compositionally biased region" description="Basic and acidic residues" evidence="1">
    <location>
        <begin position="341"/>
        <end position="351"/>
    </location>
</feature>
<feature type="transmembrane region" description="Helical" evidence="2">
    <location>
        <begin position="229"/>
        <end position="253"/>
    </location>
</feature>
<protein>
    <submittedName>
        <fullName evidence="3">Uncharacterized protein</fullName>
    </submittedName>
</protein>
<evidence type="ECO:0000313" key="3">
    <source>
        <dbReference type="EMBL" id="CEM52644.1"/>
    </source>
</evidence>
<keyword evidence="2" id="KW-1133">Transmembrane helix</keyword>
<feature type="compositionally biased region" description="Polar residues" evidence="1">
    <location>
        <begin position="508"/>
        <end position="523"/>
    </location>
</feature>
<feature type="compositionally biased region" description="Basic and acidic residues" evidence="1">
    <location>
        <begin position="393"/>
        <end position="406"/>
    </location>
</feature>
<name>A0A0G4I6H6_9ALVE</name>
<feature type="compositionally biased region" description="Low complexity" evidence="1">
    <location>
        <begin position="329"/>
        <end position="340"/>
    </location>
</feature>
<feature type="transmembrane region" description="Helical" evidence="2">
    <location>
        <begin position="196"/>
        <end position="217"/>
    </location>
</feature>
<reference evidence="3" key="1">
    <citation type="submission" date="2014-11" db="EMBL/GenBank/DDBJ databases">
        <authorList>
            <person name="Otto D Thomas"/>
            <person name="Naeem Raeece"/>
        </authorList>
    </citation>
    <scope>NUCLEOTIDE SEQUENCE</scope>
</reference>
<dbReference type="VEuPathDB" id="CryptoDB:Cvel_11417"/>
<organism evidence="3">
    <name type="scientific">Chromera velia CCMP2878</name>
    <dbReference type="NCBI Taxonomy" id="1169474"/>
    <lineage>
        <taxon>Eukaryota</taxon>
        <taxon>Sar</taxon>
        <taxon>Alveolata</taxon>
        <taxon>Colpodellida</taxon>
        <taxon>Chromeraceae</taxon>
        <taxon>Chromera</taxon>
    </lineage>
</organism>
<gene>
    <name evidence="3" type="ORF">Cvel_11417</name>
</gene>